<dbReference type="AlphaFoldDB" id="A0A6N2KPG0"/>
<feature type="region of interest" description="Disordered" evidence="1">
    <location>
        <begin position="35"/>
        <end position="74"/>
    </location>
</feature>
<accession>A0A6N2KPG0</accession>
<evidence type="ECO:0000313" key="2">
    <source>
        <dbReference type="EMBL" id="VFU29921.1"/>
    </source>
</evidence>
<sequence length="74" mass="7803">MATLAQIRAAHVLGIGLVPGLAKLDKEVMRTHDLEFSGRPSLPGRFTVSEGSGERDVGTLSIGSITSPTRNDTI</sequence>
<organism evidence="2">
    <name type="scientific">Salix viminalis</name>
    <name type="common">Common osier</name>
    <name type="synonym">Basket willow</name>
    <dbReference type="NCBI Taxonomy" id="40686"/>
    <lineage>
        <taxon>Eukaryota</taxon>
        <taxon>Viridiplantae</taxon>
        <taxon>Streptophyta</taxon>
        <taxon>Embryophyta</taxon>
        <taxon>Tracheophyta</taxon>
        <taxon>Spermatophyta</taxon>
        <taxon>Magnoliopsida</taxon>
        <taxon>eudicotyledons</taxon>
        <taxon>Gunneridae</taxon>
        <taxon>Pentapetalae</taxon>
        <taxon>rosids</taxon>
        <taxon>fabids</taxon>
        <taxon>Malpighiales</taxon>
        <taxon>Salicaceae</taxon>
        <taxon>Saliceae</taxon>
        <taxon>Salix</taxon>
    </lineage>
</organism>
<evidence type="ECO:0000256" key="1">
    <source>
        <dbReference type="SAM" id="MobiDB-lite"/>
    </source>
</evidence>
<protein>
    <submittedName>
        <fullName evidence="2">Uncharacterized protein</fullName>
    </submittedName>
</protein>
<proteinExistence type="predicted"/>
<name>A0A6N2KPG0_SALVM</name>
<reference evidence="2" key="1">
    <citation type="submission" date="2019-03" db="EMBL/GenBank/DDBJ databases">
        <authorList>
            <person name="Mank J."/>
            <person name="Almeida P."/>
        </authorList>
    </citation>
    <scope>NUCLEOTIDE SEQUENCE</scope>
    <source>
        <strain evidence="2">78183</strain>
    </source>
</reference>
<feature type="compositionally biased region" description="Polar residues" evidence="1">
    <location>
        <begin position="61"/>
        <end position="74"/>
    </location>
</feature>
<dbReference type="EMBL" id="CAADRP010000557">
    <property type="protein sequence ID" value="VFU29921.1"/>
    <property type="molecule type" value="Genomic_DNA"/>
</dbReference>
<gene>
    <name evidence="2" type="ORF">SVIM_LOCUS111256</name>
</gene>